<keyword evidence="5 10" id="KW-0812">Transmembrane</keyword>
<feature type="transmembrane region" description="Helical" evidence="10">
    <location>
        <begin position="283"/>
        <end position="304"/>
    </location>
</feature>
<dbReference type="GO" id="GO:0005886">
    <property type="term" value="C:plasma membrane"/>
    <property type="evidence" value="ECO:0007669"/>
    <property type="project" value="UniProtKB-SubCell"/>
</dbReference>
<dbReference type="Proteomes" id="UP000017840">
    <property type="component" value="Unassembled WGS sequence"/>
</dbReference>
<dbReference type="GO" id="GO:0006811">
    <property type="term" value="P:monoatomic ion transport"/>
    <property type="evidence" value="ECO:0007669"/>
    <property type="project" value="UniProtKB-KW"/>
</dbReference>
<dbReference type="InterPro" id="IPR048279">
    <property type="entry name" value="MdtK-like"/>
</dbReference>
<dbReference type="InterPro" id="IPR050222">
    <property type="entry name" value="MATE_MdtK"/>
</dbReference>
<dbReference type="OrthoDB" id="214119at2157"/>
<dbReference type="CDD" id="cd13137">
    <property type="entry name" value="MATE_NorM_like"/>
    <property type="match status" value="1"/>
</dbReference>
<gene>
    <name evidence="11" type="ORF">K933_11531</name>
</gene>
<reference evidence="11 12" key="1">
    <citation type="journal article" date="2013" name="Genome Announc.">
        <title>Draft Genome Sequence of 'Candidatus Halobonum tyrrellensis' Strain G22, Isolated from the Hypersaline Waters of Lake Tyrrell, Australia.</title>
        <authorList>
            <person name="Ugalde J.A."/>
            <person name="Narasingarao P."/>
            <person name="Kuo S."/>
            <person name="Podell S."/>
            <person name="Allen E.E."/>
        </authorList>
    </citation>
    <scope>NUCLEOTIDE SEQUENCE [LARGE SCALE GENOMIC DNA]</scope>
    <source>
        <strain evidence="11 12">G22</strain>
    </source>
</reference>
<sequence>MFDVSSEDITEGSLGRALAFLSAPIVAQQFALVAQQIVDVFWLGRLSGDAVAAVGLIAPLIGLLVVPAQAVYVGSQVLVSQRVGTDDRAGARRAAFHGLVGATSLMLVLAVVVDAVALDLTRLFDPGANVAALAATYLGAIAFAYVVGTASDAVEAAFTGAGDSRTPLVANLVAIGTNILLDPVLIFGFTSNPLFAILGLGGLESSLLAATGFAGMGIAGAAYATLVGYVFGALLMVGAALSDRGGFSLDRASVGLDPEEFRTLVDVGAPRAGQSVGRQAARLVMVAIISFTGGAAALTAYTVGARVSTVAFVPAIGVGSASTTIVGQNLGAARPDRATRATWLGVAVGAVGIGVVGVGQWLYPEFLAVLFVPDIGAEALAYTVAYLQILAYSYWALGTVWTVEAGFNGAGKTEVSMYSTLLQYWGVRIPVAAVGAYLLGYGALGPFWAVTISNVVAAVGLCAYFRYSTAGGMLDRAASDAASAAD</sequence>
<keyword evidence="7" id="KW-0406">Ion transport</keyword>
<evidence type="ECO:0000256" key="6">
    <source>
        <dbReference type="ARBA" id="ARBA00022989"/>
    </source>
</evidence>
<keyword evidence="2" id="KW-0813">Transport</keyword>
<dbReference type="GO" id="GO:0015297">
    <property type="term" value="F:antiporter activity"/>
    <property type="evidence" value="ECO:0007669"/>
    <property type="project" value="UniProtKB-KW"/>
</dbReference>
<evidence type="ECO:0000256" key="3">
    <source>
        <dbReference type="ARBA" id="ARBA00022449"/>
    </source>
</evidence>
<feature type="transmembrane region" description="Helical" evidence="10">
    <location>
        <begin position="310"/>
        <end position="331"/>
    </location>
</feature>
<dbReference type="Pfam" id="PF01554">
    <property type="entry name" value="MatE"/>
    <property type="match status" value="2"/>
</dbReference>
<keyword evidence="4" id="KW-1003">Cell membrane</keyword>
<evidence type="ECO:0000256" key="9">
    <source>
        <dbReference type="ARBA" id="ARBA00031636"/>
    </source>
</evidence>
<keyword evidence="3" id="KW-0050">Antiport</keyword>
<dbReference type="AlphaFoldDB" id="V4HB73"/>
<feature type="transmembrane region" description="Helical" evidence="10">
    <location>
        <begin position="168"/>
        <end position="187"/>
    </location>
</feature>
<evidence type="ECO:0000313" key="12">
    <source>
        <dbReference type="Proteomes" id="UP000017840"/>
    </source>
</evidence>
<name>V4HB73_9EURY</name>
<protein>
    <recommendedName>
        <fullName evidence="9">Multidrug-efflux transporter</fullName>
    </recommendedName>
</protein>
<dbReference type="InterPro" id="IPR002528">
    <property type="entry name" value="MATE_fam"/>
</dbReference>
<feature type="transmembrane region" description="Helical" evidence="10">
    <location>
        <begin position="50"/>
        <end position="74"/>
    </location>
</feature>
<dbReference type="eggNOG" id="arCOG01731">
    <property type="taxonomic scope" value="Archaea"/>
</dbReference>
<evidence type="ECO:0000256" key="1">
    <source>
        <dbReference type="ARBA" id="ARBA00004651"/>
    </source>
</evidence>
<dbReference type="RefSeq" id="WP_023394886.1">
    <property type="nucleotide sequence ID" value="NZ_ASGZ01000037.1"/>
</dbReference>
<feature type="transmembrane region" description="Helical" evidence="10">
    <location>
        <begin position="383"/>
        <end position="403"/>
    </location>
</feature>
<dbReference type="NCBIfam" id="TIGR00797">
    <property type="entry name" value="matE"/>
    <property type="match status" value="1"/>
</dbReference>
<keyword evidence="8 10" id="KW-0472">Membrane</keyword>
<evidence type="ECO:0000256" key="2">
    <source>
        <dbReference type="ARBA" id="ARBA00022448"/>
    </source>
</evidence>
<proteinExistence type="predicted"/>
<keyword evidence="6 10" id="KW-1133">Transmembrane helix</keyword>
<dbReference type="EMBL" id="ASGZ01000037">
    <property type="protein sequence ID" value="ESP87945.1"/>
    <property type="molecule type" value="Genomic_DNA"/>
</dbReference>
<evidence type="ECO:0000256" key="5">
    <source>
        <dbReference type="ARBA" id="ARBA00022692"/>
    </source>
</evidence>
<feature type="transmembrane region" description="Helical" evidence="10">
    <location>
        <begin position="130"/>
        <end position="148"/>
    </location>
</feature>
<dbReference type="PANTHER" id="PTHR43298">
    <property type="entry name" value="MULTIDRUG RESISTANCE PROTEIN NORM-RELATED"/>
    <property type="match status" value="1"/>
</dbReference>
<feature type="transmembrane region" description="Helical" evidence="10">
    <location>
        <begin position="94"/>
        <end position="118"/>
    </location>
</feature>
<dbReference type="PIRSF" id="PIRSF006603">
    <property type="entry name" value="DinF"/>
    <property type="match status" value="1"/>
</dbReference>
<dbReference type="GO" id="GO:0042910">
    <property type="term" value="F:xenobiotic transmembrane transporter activity"/>
    <property type="evidence" value="ECO:0007669"/>
    <property type="project" value="InterPro"/>
</dbReference>
<comment type="subcellular location">
    <subcellularLocation>
        <location evidence="1">Cell membrane</location>
        <topology evidence="1">Multi-pass membrane protein</topology>
    </subcellularLocation>
</comment>
<evidence type="ECO:0000256" key="7">
    <source>
        <dbReference type="ARBA" id="ARBA00023065"/>
    </source>
</evidence>
<dbReference type="PANTHER" id="PTHR43298:SF2">
    <property type="entry name" value="FMN_FAD EXPORTER YEEO-RELATED"/>
    <property type="match status" value="1"/>
</dbReference>
<comment type="caution">
    <text evidence="11">The sequence shown here is derived from an EMBL/GenBank/DDBJ whole genome shotgun (WGS) entry which is preliminary data.</text>
</comment>
<accession>V4HB73</accession>
<dbReference type="STRING" id="1324957.K933_11531"/>
<feature type="transmembrane region" description="Helical" evidence="10">
    <location>
        <begin position="221"/>
        <end position="241"/>
    </location>
</feature>
<keyword evidence="12" id="KW-1185">Reference proteome</keyword>
<feature type="transmembrane region" description="Helical" evidence="10">
    <location>
        <begin position="424"/>
        <end position="441"/>
    </location>
</feature>
<evidence type="ECO:0000256" key="10">
    <source>
        <dbReference type="SAM" id="Phobius"/>
    </source>
</evidence>
<organism evidence="11 12">
    <name type="scientific">Candidatus Halobonum tyrrellensis G22</name>
    <dbReference type="NCBI Taxonomy" id="1324957"/>
    <lineage>
        <taxon>Archaea</taxon>
        <taxon>Methanobacteriati</taxon>
        <taxon>Methanobacteriota</taxon>
        <taxon>Stenosarchaea group</taxon>
        <taxon>Halobacteria</taxon>
        <taxon>Halobacteriales</taxon>
        <taxon>Haloferacaceae</taxon>
        <taxon>Candidatus Halobonum</taxon>
    </lineage>
</organism>
<evidence type="ECO:0000256" key="4">
    <source>
        <dbReference type="ARBA" id="ARBA00022475"/>
    </source>
</evidence>
<feature type="transmembrane region" description="Helical" evidence="10">
    <location>
        <begin position="447"/>
        <end position="467"/>
    </location>
</feature>
<evidence type="ECO:0000256" key="8">
    <source>
        <dbReference type="ARBA" id="ARBA00023136"/>
    </source>
</evidence>
<feature type="transmembrane region" description="Helical" evidence="10">
    <location>
        <begin position="343"/>
        <end position="363"/>
    </location>
</feature>
<dbReference type="PATRIC" id="fig|1324957.4.peg.2343"/>
<evidence type="ECO:0000313" key="11">
    <source>
        <dbReference type="EMBL" id="ESP87945.1"/>
    </source>
</evidence>